<keyword evidence="3" id="KW-1185">Reference proteome</keyword>
<evidence type="ECO:0000313" key="3">
    <source>
        <dbReference type="Proteomes" id="UP001549076"/>
    </source>
</evidence>
<keyword evidence="1" id="KW-0472">Membrane</keyword>
<evidence type="ECO:0000313" key="2">
    <source>
        <dbReference type="EMBL" id="MET3792864.1"/>
    </source>
</evidence>
<accession>A0ABV2N1C9</accession>
<dbReference type="EMBL" id="JBEPML010000010">
    <property type="protein sequence ID" value="MET3792864.1"/>
    <property type="molecule type" value="Genomic_DNA"/>
</dbReference>
<keyword evidence="1" id="KW-0812">Transmembrane</keyword>
<dbReference type="Pfam" id="PF05751">
    <property type="entry name" value="FixH"/>
    <property type="match status" value="1"/>
</dbReference>
<dbReference type="Proteomes" id="UP001549076">
    <property type="component" value="Unassembled WGS sequence"/>
</dbReference>
<sequence>MKSQTSPQFTGRHFLLIMVAFFGVIISVNVTMAVYANTSWTGFVVRNSHVAGLEFNRKSREHRAQAALGWKSALSGAGGTFRFTLVDAEGNPVALKAGTVSFRRPVSDAEDATVTMAPASGGALDAPLTLRDGAWIVEIEADAGRDAPWHEIHRFSVKDGTIR</sequence>
<evidence type="ECO:0000256" key="1">
    <source>
        <dbReference type="SAM" id="Phobius"/>
    </source>
</evidence>
<proteinExistence type="predicted"/>
<feature type="transmembrane region" description="Helical" evidence="1">
    <location>
        <begin position="12"/>
        <end position="36"/>
    </location>
</feature>
<dbReference type="InterPro" id="IPR018037">
    <property type="entry name" value="FixH_proteobacterial"/>
</dbReference>
<keyword evidence="1" id="KW-1133">Transmembrane helix</keyword>
<dbReference type="InterPro" id="IPR008620">
    <property type="entry name" value="FixH"/>
</dbReference>
<reference evidence="2 3" key="1">
    <citation type="submission" date="2024-06" db="EMBL/GenBank/DDBJ databases">
        <title>Genomic Encyclopedia of Type Strains, Phase IV (KMG-IV): sequencing the most valuable type-strain genomes for metagenomic binning, comparative biology and taxonomic classification.</title>
        <authorList>
            <person name="Goeker M."/>
        </authorList>
    </citation>
    <scope>NUCLEOTIDE SEQUENCE [LARGE SCALE GENOMIC DNA]</scope>
    <source>
        <strain evidence="2 3">DSM 27865</strain>
    </source>
</reference>
<comment type="caution">
    <text evidence="2">The sequence shown here is derived from an EMBL/GenBank/DDBJ whole genome shotgun (WGS) entry which is preliminary data.</text>
</comment>
<gene>
    <name evidence="2" type="ORF">ABID37_003087</name>
</gene>
<protein>
    <submittedName>
        <fullName evidence="2">Nitrogen fixation protein FixH</fullName>
    </submittedName>
</protein>
<dbReference type="RefSeq" id="WP_354196258.1">
    <property type="nucleotide sequence ID" value="NZ_JBEPML010000010.1"/>
</dbReference>
<name>A0ABV2N1C9_9HYPH</name>
<organism evidence="2 3">
    <name type="scientific">Aquamicrobium terrae</name>
    <dbReference type="NCBI Taxonomy" id="1324945"/>
    <lineage>
        <taxon>Bacteria</taxon>
        <taxon>Pseudomonadati</taxon>
        <taxon>Pseudomonadota</taxon>
        <taxon>Alphaproteobacteria</taxon>
        <taxon>Hyphomicrobiales</taxon>
        <taxon>Phyllobacteriaceae</taxon>
        <taxon>Aquamicrobium</taxon>
    </lineage>
</organism>
<dbReference type="PIRSF" id="PIRSF011386">
    <property type="entry name" value="FixH"/>
    <property type="match status" value="1"/>
</dbReference>